<dbReference type="Proteomes" id="UP000317078">
    <property type="component" value="Unassembled WGS sequence"/>
</dbReference>
<proteinExistence type="predicted"/>
<dbReference type="Pfam" id="PF14602">
    <property type="entry name" value="Hexapep_2"/>
    <property type="match status" value="1"/>
</dbReference>
<dbReference type="GO" id="GO:0016746">
    <property type="term" value="F:acyltransferase activity"/>
    <property type="evidence" value="ECO:0007669"/>
    <property type="project" value="UniProtKB-KW"/>
</dbReference>
<evidence type="ECO:0000313" key="5">
    <source>
        <dbReference type="Proteomes" id="UP000317078"/>
    </source>
</evidence>
<dbReference type="InterPro" id="IPR018357">
    <property type="entry name" value="Hexapep_transf_CS"/>
</dbReference>
<organism evidence="4 5">
    <name type="scientific">Muricoccus nepalensis</name>
    <dbReference type="NCBI Taxonomy" id="1854500"/>
    <lineage>
        <taxon>Bacteria</taxon>
        <taxon>Pseudomonadati</taxon>
        <taxon>Pseudomonadota</taxon>
        <taxon>Alphaproteobacteria</taxon>
        <taxon>Acetobacterales</taxon>
        <taxon>Roseomonadaceae</taxon>
        <taxon>Muricoccus</taxon>
    </lineage>
</organism>
<dbReference type="InterPro" id="IPR051159">
    <property type="entry name" value="Hexapeptide_acetyltransf"/>
</dbReference>
<evidence type="ECO:0000313" key="4">
    <source>
        <dbReference type="EMBL" id="TPG44230.1"/>
    </source>
</evidence>
<dbReference type="Gene3D" id="2.160.10.10">
    <property type="entry name" value="Hexapeptide repeat proteins"/>
    <property type="match status" value="1"/>
</dbReference>
<dbReference type="PANTHER" id="PTHR23416">
    <property type="entry name" value="SIALIC ACID SYNTHASE-RELATED"/>
    <property type="match status" value="1"/>
</dbReference>
<comment type="caution">
    <text evidence="4">The sequence shown here is derived from an EMBL/GenBank/DDBJ whole genome shotgun (WGS) entry which is preliminary data.</text>
</comment>
<dbReference type="InterPro" id="IPR011004">
    <property type="entry name" value="Trimer_LpxA-like_sf"/>
</dbReference>
<dbReference type="PROSITE" id="PS00101">
    <property type="entry name" value="HEXAPEP_TRANSFERASES"/>
    <property type="match status" value="1"/>
</dbReference>
<keyword evidence="1 4" id="KW-0808">Transferase</keyword>
<dbReference type="OrthoDB" id="9815592at2"/>
<name>A0A502F5N4_9PROT</name>
<dbReference type="EMBL" id="RCZP01000057">
    <property type="protein sequence ID" value="TPG44230.1"/>
    <property type="molecule type" value="Genomic_DNA"/>
</dbReference>
<evidence type="ECO:0000256" key="3">
    <source>
        <dbReference type="ARBA" id="ARBA00023315"/>
    </source>
</evidence>
<reference evidence="4 5" key="1">
    <citation type="journal article" date="2019" name="Environ. Microbiol.">
        <title>Species interactions and distinct microbial communities in high Arctic permafrost affected cryosols are associated with the CH4 and CO2 gas fluxes.</title>
        <authorList>
            <person name="Altshuler I."/>
            <person name="Hamel J."/>
            <person name="Turney S."/>
            <person name="Magnuson E."/>
            <person name="Levesque R."/>
            <person name="Greer C."/>
            <person name="Whyte L.G."/>
        </authorList>
    </citation>
    <scope>NUCLEOTIDE SEQUENCE [LARGE SCALE GENOMIC DNA]</scope>
    <source>
        <strain evidence="4 5">S9.3B</strain>
    </source>
</reference>
<dbReference type="SUPFAM" id="SSF51161">
    <property type="entry name" value="Trimeric LpxA-like enzymes"/>
    <property type="match status" value="1"/>
</dbReference>
<keyword evidence="5" id="KW-1185">Reference proteome</keyword>
<evidence type="ECO:0000256" key="2">
    <source>
        <dbReference type="ARBA" id="ARBA00022737"/>
    </source>
</evidence>
<dbReference type="AlphaFoldDB" id="A0A502F5N4"/>
<accession>A0A502F5N4</accession>
<sequence length="147" mass="15127">MLVLGAQWPGGIHRPSRIVVRDGAQCLLEGDFWINEGARVTLGSGYINSGANISVSGSLTIGHDVAIAENVTIWDADGHAIEGRPTGPQPVVIGNHVWIGLNATILKGVTIGDGAVIAAGAVVTRDVPAGMLAAGVPARPVRPIEWS</sequence>
<gene>
    <name evidence="4" type="ORF">EAH89_27760</name>
</gene>
<protein>
    <submittedName>
        <fullName evidence="4">Acyltransferase</fullName>
    </submittedName>
</protein>
<keyword evidence="3 4" id="KW-0012">Acyltransferase</keyword>
<dbReference type="InterPro" id="IPR001451">
    <property type="entry name" value="Hexapep"/>
</dbReference>
<keyword evidence="2" id="KW-0677">Repeat</keyword>
<evidence type="ECO:0000256" key="1">
    <source>
        <dbReference type="ARBA" id="ARBA00022679"/>
    </source>
</evidence>